<dbReference type="HOGENOM" id="CLU_2141538_0_0_9"/>
<protein>
    <recommendedName>
        <fullName evidence="3">Histidine kinase/HSP90-like ATPase domain-containing protein</fullName>
    </recommendedName>
</protein>
<keyword evidence="2" id="KW-1185">Reference proteome</keyword>
<sequence>MNVIKMTKITISVSDTGIGMSAEVLPKIFQPSTPNNDILKEQIKFLQYNLNIDYNAGLVIDGVTGKNTLAALKEIQDITKSHLVLWIQQKLEQYGYLKENSYIQMLYNEATF</sequence>
<evidence type="ECO:0000313" key="2">
    <source>
        <dbReference type="Proteomes" id="UP000002411"/>
    </source>
</evidence>
<dbReference type="KEGG" id="ckl:CKL_0585"/>
<name>A5N5Q8_CLOK5</name>
<evidence type="ECO:0008006" key="3">
    <source>
        <dbReference type="Google" id="ProtNLM"/>
    </source>
</evidence>
<accession>A5N5Q8</accession>
<dbReference type="RefSeq" id="WP_011989154.1">
    <property type="nucleotide sequence ID" value="NC_009706.1"/>
</dbReference>
<dbReference type="Proteomes" id="UP000002411">
    <property type="component" value="Chromosome"/>
</dbReference>
<dbReference type="AlphaFoldDB" id="A5N5Q8"/>
<proteinExistence type="predicted"/>
<dbReference type="InterPro" id="IPR036890">
    <property type="entry name" value="HATPase_C_sf"/>
</dbReference>
<evidence type="ECO:0000313" key="1">
    <source>
        <dbReference type="EMBL" id="EDK32639.1"/>
    </source>
</evidence>
<reference evidence="1 2" key="1">
    <citation type="journal article" date="2008" name="Proc. Natl. Acad. Sci. U.S.A.">
        <title>The genome of Clostridium kluyveri, a strict anaerobe with unique metabolic features.</title>
        <authorList>
            <person name="Seedorf H."/>
            <person name="Fricke W.F."/>
            <person name="Veith B."/>
            <person name="Brueggemann H."/>
            <person name="Liesegang H."/>
            <person name="Strittmatter A."/>
            <person name="Miethke M."/>
            <person name="Buckel W."/>
            <person name="Hinderberger J."/>
            <person name="Li F."/>
            <person name="Hagemeier C."/>
            <person name="Thauer R.K."/>
            <person name="Gottschalk G."/>
        </authorList>
    </citation>
    <scope>NUCLEOTIDE SEQUENCE [LARGE SCALE GENOMIC DNA]</scope>
    <source>
        <strain evidence="2">ATCC 8527 / DSM 555 / NCIMB 10680</strain>
    </source>
</reference>
<dbReference type="EMBL" id="CP000673">
    <property type="protein sequence ID" value="EDK32639.1"/>
    <property type="molecule type" value="Genomic_DNA"/>
</dbReference>
<organism evidence="1 2">
    <name type="scientific">Clostridium kluyveri (strain ATCC 8527 / DSM 555 / NBRC 12016 / NCIMB 10680 / K1)</name>
    <dbReference type="NCBI Taxonomy" id="431943"/>
    <lineage>
        <taxon>Bacteria</taxon>
        <taxon>Bacillati</taxon>
        <taxon>Bacillota</taxon>
        <taxon>Clostridia</taxon>
        <taxon>Eubacteriales</taxon>
        <taxon>Clostridiaceae</taxon>
        <taxon>Clostridium</taxon>
    </lineage>
</organism>
<dbReference type="Gene3D" id="3.30.565.10">
    <property type="entry name" value="Histidine kinase-like ATPase, C-terminal domain"/>
    <property type="match status" value="1"/>
</dbReference>
<gene>
    <name evidence="1" type="ordered locus">CKL_0585</name>
</gene>
<dbReference type="SUPFAM" id="SSF55874">
    <property type="entry name" value="ATPase domain of HSP90 chaperone/DNA topoisomerase II/histidine kinase"/>
    <property type="match status" value="1"/>
</dbReference>